<feature type="region of interest" description="Disordered" evidence="2">
    <location>
        <begin position="128"/>
        <end position="210"/>
    </location>
</feature>
<feature type="compositionally biased region" description="Low complexity" evidence="2">
    <location>
        <begin position="134"/>
        <end position="199"/>
    </location>
</feature>
<dbReference type="RefSeq" id="WP_064123807.1">
    <property type="nucleotide sequence ID" value="NZ_CP015243.1"/>
</dbReference>
<protein>
    <recommendedName>
        <fullName evidence="3">LysM domain-containing protein</fullName>
    </recommendedName>
</protein>
<evidence type="ECO:0000259" key="3">
    <source>
        <dbReference type="PROSITE" id="PS51782"/>
    </source>
</evidence>
<dbReference type="STRING" id="376489.A5892_16990"/>
<dbReference type="PROSITE" id="PS51782">
    <property type="entry name" value="LYSM"/>
    <property type="match status" value="1"/>
</dbReference>
<dbReference type="GO" id="GO:0004222">
    <property type="term" value="F:metalloendopeptidase activity"/>
    <property type="evidence" value="ECO:0007669"/>
    <property type="project" value="TreeGrafter"/>
</dbReference>
<dbReference type="Pfam" id="PF01476">
    <property type="entry name" value="LysM"/>
    <property type="match status" value="1"/>
</dbReference>
<dbReference type="AlphaFoldDB" id="A0A172YID2"/>
<dbReference type="KEGG" id="haa:A5892_16990"/>
<dbReference type="InterPro" id="IPR018392">
    <property type="entry name" value="LysM"/>
</dbReference>
<dbReference type="SUPFAM" id="SSF54106">
    <property type="entry name" value="LysM domain"/>
    <property type="match status" value="1"/>
</dbReference>
<dbReference type="SMART" id="SM00257">
    <property type="entry name" value="LysM"/>
    <property type="match status" value="1"/>
</dbReference>
<reference evidence="4 5" key="1">
    <citation type="submission" date="2016-04" db="EMBL/GenBank/DDBJ databases">
        <title>Complete Genome Sequence of Halotalea alkalilenta IHB B 13600.</title>
        <authorList>
            <person name="Swarnkar M.K."/>
            <person name="Sharma A."/>
            <person name="Kaushal K."/>
            <person name="Soni R."/>
            <person name="Rana S."/>
            <person name="Singh A.K."/>
            <person name="Gulati A."/>
        </authorList>
    </citation>
    <scope>NUCLEOTIDE SEQUENCE [LARGE SCALE GENOMIC DNA]</scope>
    <source>
        <strain evidence="4 5">IHB B 13600</strain>
    </source>
</reference>
<dbReference type="Gene3D" id="2.70.70.10">
    <property type="entry name" value="Glucose Permease (Domain IIA)"/>
    <property type="match status" value="1"/>
</dbReference>
<dbReference type="GO" id="GO:0032153">
    <property type="term" value="C:cell division site"/>
    <property type="evidence" value="ECO:0007669"/>
    <property type="project" value="TreeGrafter"/>
</dbReference>
<comment type="similarity">
    <text evidence="1">Belongs to the E.coli NlpD/Haemophilus LppB family.</text>
</comment>
<dbReference type="GO" id="GO:0009279">
    <property type="term" value="C:cell outer membrane"/>
    <property type="evidence" value="ECO:0007669"/>
    <property type="project" value="TreeGrafter"/>
</dbReference>
<dbReference type="InterPro" id="IPR036779">
    <property type="entry name" value="LysM_dom_sf"/>
</dbReference>
<dbReference type="InterPro" id="IPR016047">
    <property type="entry name" value="M23ase_b-sheet_dom"/>
</dbReference>
<feature type="domain" description="LysM" evidence="3">
    <location>
        <begin position="53"/>
        <end position="97"/>
    </location>
</feature>
<evidence type="ECO:0000313" key="4">
    <source>
        <dbReference type="EMBL" id="ANF58953.1"/>
    </source>
</evidence>
<gene>
    <name evidence="4" type="ORF">A5892_16990</name>
</gene>
<dbReference type="CDD" id="cd00118">
    <property type="entry name" value="LysM"/>
    <property type="match status" value="1"/>
</dbReference>
<dbReference type="PANTHER" id="PTHR21666:SF263">
    <property type="entry name" value="MUREIN HYDROLASE ACTIVATOR NLPD"/>
    <property type="match status" value="1"/>
</dbReference>
<feature type="region of interest" description="Disordered" evidence="2">
    <location>
        <begin position="104"/>
        <end position="123"/>
    </location>
</feature>
<dbReference type="Pfam" id="PF01551">
    <property type="entry name" value="Peptidase_M23"/>
    <property type="match status" value="1"/>
</dbReference>
<evidence type="ECO:0000256" key="2">
    <source>
        <dbReference type="SAM" id="MobiDB-lite"/>
    </source>
</evidence>
<dbReference type="Gene3D" id="3.10.350.10">
    <property type="entry name" value="LysM domain"/>
    <property type="match status" value="1"/>
</dbReference>
<accession>A0A172YID2</accession>
<dbReference type="SUPFAM" id="SSF51261">
    <property type="entry name" value="Duplicated hybrid motif"/>
    <property type="match status" value="1"/>
</dbReference>
<proteinExistence type="inferred from homology"/>
<dbReference type="InterPro" id="IPR050570">
    <property type="entry name" value="Cell_wall_metabolism_enzyme"/>
</dbReference>
<evidence type="ECO:0000256" key="1">
    <source>
        <dbReference type="ARBA" id="ARBA00038420"/>
    </source>
</evidence>
<name>A0A172YID2_9GAMM</name>
<dbReference type="PROSITE" id="PS51257">
    <property type="entry name" value="PROKAR_LIPOPROTEIN"/>
    <property type="match status" value="1"/>
</dbReference>
<dbReference type="CDD" id="cd12797">
    <property type="entry name" value="M23_peptidase"/>
    <property type="match status" value="1"/>
</dbReference>
<dbReference type="PANTHER" id="PTHR21666">
    <property type="entry name" value="PEPTIDASE-RELATED"/>
    <property type="match status" value="1"/>
</dbReference>
<dbReference type="Proteomes" id="UP000077875">
    <property type="component" value="Chromosome"/>
</dbReference>
<dbReference type="EMBL" id="CP015243">
    <property type="protein sequence ID" value="ANF58953.1"/>
    <property type="molecule type" value="Genomic_DNA"/>
</dbReference>
<organism evidence="4 5">
    <name type="scientific">Halotalea alkalilenta</name>
    <dbReference type="NCBI Taxonomy" id="376489"/>
    <lineage>
        <taxon>Bacteria</taxon>
        <taxon>Pseudomonadati</taxon>
        <taxon>Pseudomonadota</taxon>
        <taxon>Gammaproteobacteria</taxon>
        <taxon>Oceanospirillales</taxon>
        <taxon>Halomonadaceae</taxon>
        <taxon>Halotalea</taxon>
    </lineage>
</organism>
<sequence length="332" mass="34441">MDRSFTVQFARGKRRCLTGLGVVVAVALLAGCQSNTGVPLVENASLNAPEDDGTYQVRSGDTLYSIAWRENVDYQQIAQLNNIQPPYIISVGQRLRLREGAGAPAASAPSATGTQAIPLGGAAAGTAGDDDSWLLSSSPAGSPQGGAQVSDGAQSGAQQVVQSSGATAVTSGAAAGAETPAPAPVASSTAPSTAQAPQADPNRRYSPATQIDWRWPTEGRLVGRFTDRTDITAGIDIAGQKGQPVYAAGPGIVVYAGSGVRGYGNLVIIKHNDQFLSAYAHNAELSVEEDEVVVTGQQIATMGDTEADQVKLHFEIRQDGQPRDPITFLPDR</sequence>
<dbReference type="InterPro" id="IPR011055">
    <property type="entry name" value="Dup_hybrid_motif"/>
</dbReference>
<evidence type="ECO:0000313" key="5">
    <source>
        <dbReference type="Proteomes" id="UP000077875"/>
    </source>
</evidence>
<keyword evidence="5" id="KW-1185">Reference proteome</keyword>